<reference evidence="1" key="1">
    <citation type="submission" date="2022-11" db="EMBL/GenBank/DDBJ databases">
        <title>Complete genome sequence of Methanogenium organophilum DSM 3596.</title>
        <authorList>
            <person name="Chen S.-C."/>
            <person name="Lai S.-J."/>
            <person name="You Y.-T."/>
        </authorList>
    </citation>
    <scope>NUCLEOTIDE SEQUENCE</scope>
    <source>
        <strain evidence="1">DSM 3596</strain>
    </source>
</reference>
<evidence type="ECO:0000313" key="2">
    <source>
        <dbReference type="Proteomes" id="UP001163096"/>
    </source>
</evidence>
<evidence type="ECO:0000313" key="1">
    <source>
        <dbReference type="EMBL" id="WAI00903.1"/>
    </source>
</evidence>
<organism evidence="1 2">
    <name type="scientific">Methanogenium organophilum</name>
    <dbReference type="NCBI Taxonomy" id="2199"/>
    <lineage>
        <taxon>Archaea</taxon>
        <taxon>Methanobacteriati</taxon>
        <taxon>Methanobacteriota</taxon>
        <taxon>Stenosarchaea group</taxon>
        <taxon>Methanomicrobia</taxon>
        <taxon>Methanomicrobiales</taxon>
        <taxon>Methanomicrobiaceae</taxon>
        <taxon>Methanogenium</taxon>
    </lineage>
</organism>
<dbReference type="KEGG" id="mou:OU421_10850"/>
<dbReference type="EMBL" id="CP113361">
    <property type="protein sequence ID" value="WAI00903.1"/>
    <property type="molecule type" value="Genomic_DNA"/>
</dbReference>
<proteinExistence type="predicted"/>
<dbReference type="Proteomes" id="UP001163096">
    <property type="component" value="Chromosome"/>
</dbReference>
<keyword evidence="2" id="KW-1185">Reference proteome</keyword>
<gene>
    <name evidence="1" type="ORF">OU421_10850</name>
</gene>
<dbReference type="AlphaFoldDB" id="A0A9X9S338"/>
<dbReference type="GeneID" id="76835606"/>
<name>A0A9X9S338_METOG</name>
<protein>
    <submittedName>
        <fullName evidence="1">Uncharacterized protein</fullName>
    </submittedName>
</protein>
<dbReference type="RefSeq" id="WP_268186108.1">
    <property type="nucleotide sequence ID" value="NZ_CP113361.1"/>
</dbReference>
<sequence>MVWIKSIENNYVNVDSIISITFDSKCNGFVAVVGHRDIRLQHTIYQHKALETFLRGAPTKNDDEILEEIILMIEDAKNNRTMPILDFMKLLNY</sequence>
<accession>A0A9X9S338</accession>